<reference evidence="8" key="1">
    <citation type="submission" date="2016-10" db="EMBL/GenBank/DDBJ databases">
        <authorList>
            <person name="Varghese N."/>
        </authorList>
    </citation>
    <scope>NUCLEOTIDE SEQUENCE [LARGE SCALE GENOMIC DNA]</scope>
    <source>
        <strain evidence="8">DSM 17980</strain>
    </source>
</reference>
<dbReference type="RefSeq" id="WP_074953076.1">
    <property type="nucleotide sequence ID" value="NZ_FPBV01000012.1"/>
</dbReference>
<dbReference type="InterPro" id="IPR007422">
    <property type="entry name" value="Peptidase_Prp"/>
</dbReference>
<keyword evidence="2" id="KW-0645">Protease</keyword>
<gene>
    <name evidence="7" type="ORF">SAMN05421543_11259</name>
</gene>
<evidence type="ECO:0000313" key="7">
    <source>
        <dbReference type="EMBL" id="SFU89514.1"/>
    </source>
</evidence>
<accession>A0A1I7JWF9</accession>
<proteinExistence type="inferred from homology"/>
<dbReference type="Gene3D" id="3.30.70.1490">
    <property type="entry name" value="Cysteine protease Prp"/>
    <property type="match status" value="1"/>
</dbReference>
<dbReference type="GO" id="GO:0006508">
    <property type="term" value="P:proteolysis"/>
    <property type="evidence" value="ECO:0007669"/>
    <property type="project" value="UniProtKB-KW"/>
</dbReference>
<keyword evidence="1" id="KW-0690">Ribosome biogenesis</keyword>
<dbReference type="CDD" id="cd16332">
    <property type="entry name" value="Prp-like"/>
    <property type="match status" value="1"/>
</dbReference>
<dbReference type="InterPro" id="IPR036764">
    <property type="entry name" value="Peptidase_Prp_sf"/>
</dbReference>
<dbReference type="OrthoDB" id="48998at2"/>
<sequence>MIQLDVYEQAGRIRRFTVRGHAGAGPAGRDIVCAAVSALVLNAINSCEVLLGCPLAVDDDGETLVCEVPAGTRDPEGVQLLLESMVFGVKQTADAHPRHVAVRTRSV</sequence>
<evidence type="ECO:0000256" key="3">
    <source>
        <dbReference type="ARBA" id="ARBA00022801"/>
    </source>
</evidence>
<protein>
    <recommendedName>
        <fullName evidence="6">Ribosomal processing cysteine protease Prp</fullName>
    </recommendedName>
</protein>
<evidence type="ECO:0000256" key="2">
    <source>
        <dbReference type="ARBA" id="ARBA00022670"/>
    </source>
</evidence>
<dbReference type="Proteomes" id="UP000183508">
    <property type="component" value="Unassembled WGS sequence"/>
</dbReference>
<evidence type="ECO:0000313" key="8">
    <source>
        <dbReference type="Proteomes" id="UP000183508"/>
    </source>
</evidence>
<name>A0A1I7JWF9_9BACL</name>
<dbReference type="AlphaFoldDB" id="A0A1I7JWF9"/>
<dbReference type="STRING" id="392015.SAMN05421543_11259"/>
<keyword evidence="3" id="KW-0378">Hydrolase</keyword>
<evidence type="ECO:0000256" key="4">
    <source>
        <dbReference type="ARBA" id="ARBA00022807"/>
    </source>
</evidence>
<evidence type="ECO:0000256" key="5">
    <source>
        <dbReference type="ARBA" id="ARBA00044503"/>
    </source>
</evidence>
<evidence type="ECO:0000256" key="6">
    <source>
        <dbReference type="ARBA" id="ARBA00044538"/>
    </source>
</evidence>
<dbReference type="GO" id="GO:0042254">
    <property type="term" value="P:ribosome biogenesis"/>
    <property type="evidence" value="ECO:0007669"/>
    <property type="project" value="UniProtKB-KW"/>
</dbReference>
<evidence type="ECO:0000256" key="1">
    <source>
        <dbReference type="ARBA" id="ARBA00022517"/>
    </source>
</evidence>
<dbReference type="PANTHER" id="PTHR39178">
    <property type="entry name" value="HYPOTHETICAL RIBOSOME-ASSOCIATED PROTEIN"/>
    <property type="match status" value="1"/>
</dbReference>
<dbReference type="SUPFAM" id="SSF118010">
    <property type="entry name" value="TM1457-like"/>
    <property type="match status" value="1"/>
</dbReference>
<organism evidence="7 8">
    <name type="scientific">Alicyclobacillus macrosporangiidus</name>
    <dbReference type="NCBI Taxonomy" id="392015"/>
    <lineage>
        <taxon>Bacteria</taxon>
        <taxon>Bacillati</taxon>
        <taxon>Bacillota</taxon>
        <taxon>Bacilli</taxon>
        <taxon>Bacillales</taxon>
        <taxon>Alicyclobacillaceae</taxon>
        <taxon>Alicyclobacillus</taxon>
    </lineage>
</organism>
<dbReference type="GO" id="GO:0008234">
    <property type="term" value="F:cysteine-type peptidase activity"/>
    <property type="evidence" value="ECO:0007669"/>
    <property type="project" value="UniProtKB-KW"/>
</dbReference>
<comment type="similarity">
    <text evidence="5">Belongs to the Prp family.</text>
</comment>
<keyword evidence="4" id="KW-0788">Thiol protease</keyword>
<keyword evidence="8" id="KW-1185">Reference proteome</keyword>
<dbReference type="Pfam" id="PF04327">
    <property type="entry name" value="Peptidase_Prp"/>
    <property type="match status" value="1"/>
</dbReference>
<dbReference type="PANTHER" id="PTHR39178:SF1">
    <property type="entry name" value="RIBOSOMAL-PROCESSING CYSTEINE PROTEASE PRP"/>
    <property type="match status" value="1"/>
</dbReference>
<dbReference type="EMBL" id="FPBV01000012">
    <property type="protein sequence ID" value="SFU89514.1"/>
    <property type="molecule type" value="Genomic_DNA"/>
</dbReference>